<keyword evidence="6" id="KW-1185">Reference proteome</keyword>
<dbReference type="Proteomes" id="UP000037505">
    <property type="component" value="Unassembled WGS sequence"/>
</dbReference>
<accession>A0A0L1JA43</accession>
<dbReference type="Gene3D" id="3.30.590.10">
    <property type="entry name" value="Glutamine synthetase/guanido kinase, catalytic domain"/>
    <property type="match status" value="1"/>
</dbReference>
<dbReference type="AlphaFoldDB" id="A0A0L1JA43"/>
<evidence type="ECO:0000256" key="2">
    <source>
        <dbReference type="PROSITE-ProRule" id="PRU01331"/>
    </source>
</evidence>
<dbReference type="Pfam" id="PF00120">
    <property type="entry name" value="Gln-synt_C"/>
    <property type="match status" value="1"/>
</dbReference>
<evidence type="ECO:0000259" key="4">
    <source>
        <dbReference type="PROSITE" id="PS51987"/>
    </source>
</evidence>
<sequence length="449" mass="49628">MAMEQSSAAWDTFLAQNDRVEFVWLQFITLTSNPLIRMIPKKKFSDMLKNGQLLSMTSAVLHLLPGDRLAEGASPTGKLHLRPDLSTAYCQFGSNGTRAVVNVDCVDEHGVPIAECARSRLRALHDLLERDTGTALLVGFEVEVMFLRPREEGDKVVGFDAINCEHSFSSMTPQDRTYLDLIEAVARALATVGIELEQFHAEAAPGQWEFVLPPARPLQAIDLLLRARETIMIVARSFGLRATVSTQPIPDKPCNGAHVHLSVNPLEGQEEAQILPSVESFFAGIMTHLPAVLAFSLPHDISYTRVATGIWSGGEYAAWGWENKEVALRRIKHNRFELKLVDGLSNPYLVLSAILSAGMDGMATHLPLTGGHCHTAAARLSSQERESLGVKVMLPTTLDEALVALEADRCIQTRMGDLVSAYTCLKRGEAAFLRTMDDDERRRWLIARY</sequence>
<dbReference type="InterPro" id="IPR014746">
    <property type="entry name" value="Gln_synth/guanido_kin_cat_dom"/>
</dbReference>
<proteinExistence type="inferred from homology"/>
<dbReference type="RefSeq" id="XP_015409488.1">
    <property type="nucleotide sequence ID" value="XM_015547947.1"/>
</dbReference>
<dbReference type="SMART" id="SM01230">
    <property type="entry name" value="Gln-synt_C"/>
    <property type="match status" value="1"/>
</dbReference>
<comment type="similarity">
    <text evidence="2 3">Belongs to the glutamine synthetase family.</text>
</comment>
<dbReference type="GeneID" id="26804494"/>
<evidence type="ECO:0000256" key="1">
    <source>
        <dbReference type="ARBA" id="ARBA00022598"/>
    </source>
</evidence>
<evidence type="ECO:0000313" key="6">
    <source>
        <dbReference type="Proteomes" id="UP000037505"/>
    </source>
</evidence>
<organism evidence="5 6">
    <name type="scientific">Aspergillus nomiae NRRL (strain ATCC 15546 / NRRL 13137 / CBS 260.88 / M93)</name>
    <dbReference type="NCBI Taxonomy" id="1509407"/>
    <lineage>
        <taxon>Eukaryota</taxon>
        <taxon>Fungi</taxon>
        <taxon>Dikarya</taxon>
        <taxon>Ascomycota</taxon>
        <taxon>Pezizomycotina</taxon>
        <taxon>Eurotiomycetes</taxon>
        <taxon>Eurotiomycetidae</taxon>
        <taxon>Eurotiales</taxon>
        <taxon>Aspergillaceae</taxon>
        <taxon>Aspergillus</taxon>
        <taxon>Aspergillus subgen. Circumdati</taxon>
    </lineage>
</organism>
<dbReference type="SUPFAM" id="SSF55931">
    <property type="entry name" value="Glutamine synthetase/guanido kinase"/>
    <property type="match status" value="1"/>
</dbReference>
<evidence type="ECO:0000256" key="3">
    <source>
        <dbReference type="RuleBase" id="RU000384"/>
    </source>
</evidence>
<reference evidence="5 6" key="1">
    <citation type="submission" date="2014-06" db="EMBL/GenBank/DDBJ databases">
        <title>The Genome of the Aflatoxigenic Filamentous Fungus Aspergillus nomius.</title>
        <authorList>
            <person name="Moore M.G."/>
            <person name="Shannon B.M."/>
            <person name="Brian M.M."/>
        </authorList>
    </citation>
    <scope>NUCLEOTIDE SEQUENCE [LARGE SCALE GENOMIC DNA]</scope>
    <source>
        <strain evidence="5 6">NRRL 13137</strain>
    </source>
</reference>
<dbReference type="PROSITE" id="PS51987">
    <property type="entry name" value="GS_CATALYTIC"/>
    <property type="match status" value="1"/>
</dbReference>
<protein>
    <submittedName>
        <fullName evidence="5">FluG family protein</fullName>
    </submittedName>
</protein>
<dbReference type="GO" id="GO:0004356">
    <property type="term" value="F:glutamine synthetase activity"/>
    <property type="evidence" value="ECO:0007669"/>
    <property type="project" value="InterPro"/>
</dbReference>
<dbReference type="InterPro" id="IPR008146">
    <property type="entry name" value="Gln_synth_cat_dom"/>
</dbReference>
<keyword evidence="1" id="KW-0436">Ligase</keyword>
<evidence type="ECO:0000313" key="5">
    <source>
        <dbReference type="EMBL" id="KNG88565.1"/>
    </source>
</evidence>
<comment type="caution">
    <text evidence="5">The sequence shown here is derived from an EMBL/GenBank/DDBJ whole genome shotgun (WGS) entry which is preliminary data.</text>
</comment>
<dbReference type="OrthoDB" id="3364440at2759"/>
<dbReference type="PANTHER" id="PTHR43785">
    <property type="entry name" value="GAMMA-GLUTAMYLPUTRESCINE SYNTHETASE"/>
    <property type="match status" value="1"/>
</dbReference>
<dbReference type="PANTHER" id="PTHR43785:SF2">
    <property type="entry name" value="TYPE-1 GLUTAMINE SYNTHETASE 1"/>
    <property type="match status" value="1"/>
</dbReference>
<gene>
    <name evidence="5" type="ORF">ANOM_002690</name>
</gene>
<feature type="domain" description="GS catalytic" evidence="4">
    <location>
        <begin position="117"/>
        <end position="449"/>
    </location>
</feature>
<dbReference type="EMBL" id="JNOM01000050">
    <property type="protein sequence ID" value="KNG88565.1"/>
    <property type="molecule type" value="Genomic_DNA"/>
</dbReference>
<dbReference type="STRING" id="1509407.A0A0L1JA43"/>
<name>A0A0L1JA43_ASPN3</name>